<evidence type="ECO:0000256" key="1">
    <source>
        <dbReference type="SAM" id="SignalP"/>
    </source>
</evidence>
<comment type="caution">
    <text evidence="2">The sequence shown here is derived from an EMBL/GenBank/DDBJ whole genome shotgun (WGS) entry which is preliminary data.</text>
</comment>
<dbReference type="RefSeq" id="WP_069307309.1">
    <property type="nucleotide sequence ID" value="NZ_MCRJ01000070.1"/>
</dbReference>
<organism evidence="2 3">
    <name type="scientific">Methylobrevis pamukkalensis</name>
    <dbReference type="NCBI Taxonomy" id="1439726"/>
    <lineage>
        <taxon>Bacteria</taxon>
        <taxon>Pseudomonadati</taxon>
        <taxon>Pseudomonadota</taxon>
        <taxon>Alphaproteobacteria</taxon>
        <taxon>Hyphomicrobiales</taxon>
        <taxon>Pleomorphomonadaceae</taxon>
        <taxon>Methylobrevis</taxon>
    </lineage>
</organism>
<keyword evidence="3" id="KW-1185">Reference proteome</keyword>
<evidence type="ECO:0000313" key="3">
    <source>
        <dbReference type="Proteomes" id="UP000094622"/>
    </source>
</evidence>
<dbReference type="EMBL" id="MCRJ01000070">
    <property type="protein sequence ID" value="ODN69872.1"/>
    <property type="molecule type" value="Genomic_DNA"/>
</dbReference>
<gene>
    <name evidence="2" type="ORF">A6302_02807</name>
</gene>
<sequence>MFSASRYLSLSRGSVSRGVAASAVAGLLAATPAAAEDVKALYDVTFAGFRIAQGTLGIKLKGSAYAAKVQITTSGLARIISSEESEASSRGQLLASRASPASYELFSRGEKITQVDMSLSGSEVRKLRAIRNCPKRTTGCRSPRPASATWSTR</sequence>
<evidence type="ECO:0000313" key="2">
    <source>
        <dbReference type="EMBL" id="ODN69872.1"/>
    </source>
</evidence>
<keyword evidence="1" id="KW-0732">Signal</keyword>
<dbReference type="Proteomes" id="UP000094622">
    <property type="component" value="Unassembled WGS sequence"/>
</dbReference>
<dbReference type="AlphaFoldDB" id="A0A1E3H0Q7"/>
<proteinExistence type="predicted"/>
<reference evidence="2 3" key="1">
    <citation type="submission" date="2016-07" db="EMBL/GenBank/DDBJ databases">
        <title>Draft Genome Sequence of Methylobrevis pamukkalensis PK2.</title>
        <authorList>
            <person name="Vasilenko O.V."/>
            <person name="Doronina N.V."/>
            <person name="Shmareva M.N."/>
            <person name="Tarlachkov S.V."/>
            <person name="Mustakhimov I."/>
            <person name="Trotsenko Y.A."/>
        </authorList>
    </citation>
    <scope>NUCLEOTIDE SEQUENCE [LARGE SCALE GENOMIC DNA]</scope>
    <source>
        <strain evidence="2 3">PK2</strain>
    </source>
</reference>
<feature type="chain" id="PRO_5009128821" description="DUF3108 domain-containing protein" evidence="1">
    <location>
        <begin position="36"/>
        <end position="153"/>
    </location>
</feature>
<feature type="signal peptide" evidence="1">
    <location>
        <begin position="1"/>
        <end position="35"/>
    </location>
</feature>
<protein>
    <recommendedName>
        <fullName evidence="4">DUF3108 domain-containing protein</fullName>
    </recommendedName>
</protein>
<evidence type="ECO:0008006" key="4">
    <source>
        <dbReference type="Google" id="ProtNLM"/>
    </source>
</evidence>
<name>A0A1E3H0Q7_9HYPH</name>
<accession>A0A1E3H0Q7</accession>